<proteinExistence type="predicted"/>
<dbReference type="OrthoDB" id="9814695at2"/>
<keyword evidence="1" id="KW-0285">Flavoprotein</keyword>
<keyword evidence="2" id="KW-0288">FMN</keyword>
<reference evidence="6 7" key="1">
    <citation type="submission" date="2018-06" db="EMBL/GenBank/DDBJ databases">
        <title>Sphaerisporangium craniellae sp. nov., isolated from a marine sponge in the South China Sea.</title>
        <authorList>
            <person name="Li L."/>
        </authorList>
    </citation>
    <scope>NUCLEOTIDE SEQUENCE [LARGE SCALE GENOMIC DNA]</scope>
    <source>
        <strain evidence="6 7">CCTCC AA 208026</strain>
    </source>
</reference>
<sequence length="384" mass="41324">MSLTFHWFLPTYGDSRHVVGGGHGLPAGAAGGQRPATLGYLSQIARAAEQLGFVGALTPTGAWCEDAWLSTAMLARETERLKFLVAFRPGVVSPTLAAQMASTYQRYAPGRLLLNVVTGGESHEQRAYGDFLDKDARYARTGEFLSIVRSLWQGETVTAKGEHLQVEEARLARVPDPVPPIYFGGSSPAAGEVAARYSDVYLTWGEPPAQVEQKLDWMRELAAKAGRTLRFGIRLHVITRDTAEAAWAEARRLLDGFSEEAIRAVQAGLARSESEGQRRMLALHGGSTADLEVSPNLWAGIGLVRGGAGTALVGSHAEVAERIVEYHRLGIDEFIMSGHPHVEEAYWFGEGVLPILSAAGLWTHPTATTGDTPAEIPFAGGVGR</sequence>
<evidence type="ECO:0000256" key="4">
    <source>
        <dbReference type="ARBA" id="ARBA00023033"/>
    </source>
</evidence>
<evidence type="ECO:0000256" key="3">
    <source>
        <dbReference type="ARBA" id="ARBA00023002"/>
    </source>
</evidence>
<evidence type="ECO:0000313" key="6">
    <source>
        <dbReference type="EMBL" id="RCG27823.1"/>
    </source>
</evidence>
<dbReference type="Gene3D" id="3.20.20.30">
    <property type="entry name" value="Luciferase-like domain"/>
    <property type="match status" value="1"/>
</dbReference>
<dbReference type="RefSeq" id="WP_114031348.1">
    <property type="nucleotide sequence ID" value="NZ_QOIL01000015.1"/>
</dbReference>
<dbReference type="PANTHER" id="PTHR42847">
    <property type="entry name" value="ALKANESULFONATE MONOOXYGENASE"/>
    <property type="match status" value="1"/>
</dbReference>
<dbReference type="CDD" id="cd01094">
    <property type="entry name" value="Alkanesulfonate_monoxygenase"/>
    <property type="match status" value="1"/>
</dbReference>
<dbReference type="AlphaFoldDB" id="A0A367FBS4"/>
<dbReference type="InterPro" id="IPR011251">
    <property type="entry name" value="Luciferase-like_dom"/>
</dbReference>
<gene>
    <name evidence="6" type="ORF">DQ384_25155</name>
</gene>
<evidence type="ECO:0000313" key="7">
    <source>
        <dbReference type="Proteomes" id="UP000253094"/>
    </source>
</evidence>
<accession>A0A367FBS4</accession>
<comment type="caution">
    <text evidence="6">The sequence shown here is derived from an EMBL/GenBank/DDBJ whole genome shotgun (WGS) entry which is preliminary data.</text>
</comment>
<dbReference type="EMBL" id="QOIL01000015">
    <property type="protein sequence ID" value="RCG27823.1"/>
    <property type="molecule type" value="Genomic_DNA"/>
</dbReference>
<dbReference type="Proteomes" id="UP000253094">
    <property type="component" value="Unassembled WGS sequence"/>
</dbReference>
<evidence type="ECO:0000256" key="1">
    <source>
        <dbReference type="ARBA" id="ARBA00022630"/>
    </source>
</evidence>
<feature type="domain" description="Luciferase-like" evidence="5">
    <location>
        <begin position="21"/>
        <end position="333"/>
    </location>
</feature>
<protein>
    <submittedName>
        <fullName evidence="6">LLM class flavin-dependent oxidoreductase</fullName>
    </submittedName>
</protein>
<dbReference type="InterPro" id="IPR036661">
    <property type="entry name" value="Luciferase-like_sf"/>
</dbReference>
<dbReference type="Pfam" id="PF00296">
    <property type="entry name" value="Bac_luciferase"/>
    <property type="match status" value="1"/>
</dbReference>
<evidence type="ECO:0000259" key="5">
    <source>
        <dbReference type="Pfam" id="PF00296"/>
    </source>
</evidence>
<keyword evidence="7" id="KW-1185">Reference proteome</keyword>
<dbReference type="GO" id="GO:0046306">
    <property type="term" value="P:alkanesulfonate catabolic process"/>
    <property type="evidence" value="ECO:0007669"/>
    <property type="project" value="TreeGrafter"/>
</dbReference>
<organism evidence="6 7">
    <name type="scientific">Sphaerisporangium album</name>
    <dbReference type="NCBI Taxonomy" id="509200"/>
    <lineage>
        <taxon>Bacteria</taxon>
        <taxon>Bacillati</taxon>
        <taxon>Actinomycetota</taxon>
        <taxon>Actinomycetes</taxon>
        <taxon>Streptosporangiales</taxon>
        <taxon>Streptosporangiaceae</taxon>
        <taxon>Sphaerisporangium</taxon>
    </lineage>
</organism>
<dbReference type="PANTHER" id="PTHR42847:SF4">
    <property type="entry name" value="ALKANESULFONATE MONOOXYGENASE-RELATED"/>
    <property type="match status" value="1"/>
</dbReference>
<dbReference type="GO" id="GO:0008726">
    <property type="term" value="F:alkanesulfonate monooxygenase activity"/>
    <property type="evidence" value="ECO:0007669"/>
    <property type="project" value="TreeGrafter"/>
</dbReference>
<name>A0A367FBS4_9ACTN</name>
<keyword evidence="4" id="KW-0503">Monooxygenase</keyword>
<evidence type="ECO:0000256" key="2">
    <source>
        <dbReference type="ARBA" id="ARBA00022643"/>
    </source>
</evidence>
<dbReference type="SUPFAM" id="SSF51679">
    <property type="entry name" value="Bacterial luciferase-like"/>
    <property type="match status" value="1"/>
</dbReference>
<keyword evidence="3" id="KW-0560">Oxidoreductase</keyword>
<dbReference type="InterPro" id="IPR050172">
    <property type="entry name" value="SsuD_RutA_monooxygenase"/>
</dbReference>